<dbReference type="EMBL" id="JBBMFT010000010">
    <property type="protein sequence ID" value="MEQ2457231.1"/>
    <property type="molecule type" value="Genomic_DNA"/>
</dbReference>
<name>A0ABV1ERK7_9FIRM</name>
<proteinExistence type="predicted"/>
<comment type="caution">
    <text evidence="1">The sequence shown here is derived from an EMBL/GenBank/DDBJ whole genome shotgun (WGS) entry which is preliminary data.</text>
</comment>
<keyword evidence="2" id="KW-1185">Reference proteome</keyword>
<gene>
    <name evidence="1" type="ORF">WMO45_11940</name>
</gene>
<evidence type="ECO:0000313" key="2">
    <source>
        <dbReference type="Proteomes" id="UP001440599"/>
    </source>
</evidence>
<organism evidence="1 2">
    <name type="scientific">Flavonifractor hominis</name>
    <dbReference type="NCBI Taxonomy" id="3133178"/>
    <lineage>
        <taxon>Bacteria</taxon>
        <taxon>Bacillati</taxon>
        <taxon>Bacillota</taxon>
        <taxon>Clostridia</taxon>
        <taxon>Eubacteriales</taxon>
        <taxon>Oscillospiraceae</taxon>
        <taxon>Flavonifractor</taxon>
    </lineage>
</organism>
<reference evidence="1 2" key="1">
    <citation type="submission" date="2024-03" db="EMBL/GenBank/DDBJ databases">
        <title>Human intestinal bacterial collection.</title>
        <authorList>
            <person name="Pauvert C."/>
            <person name="Hitch T.C.A."/>
            <person name="Clavel T."/>
        </authorList>
    </citation>
    <scope>NUCLEOTIDE SEQUENCE [LARGE SCALE GENOMIC DNA]</scope>
    <source>
        <strain evidence="1 2">CLA-AP-H34</strain>
    </source>
</reference>
<evidence type="ECO:0000313" key="1">
    <source>
        <dbReference type="EMBL" id="MEQ2457231.1"/>
    </source>
</evidence>
<sequence length="145" mass="17764">MLEHHFWENFRKWVPHRDVDEVYDVEKIGFEGEKGFVVLLRPDHFQEEKRSERALRLVWDRIVSYTVTDESYRPELWVSEKTPDWALWTFYISESSEHLTKFREENYLVSEETHHFFICGTNLMADILSDEYPTVTFLKWDRELR</sequence>
<accession>A0ABV1ERK7</accession>
<dbReference type="RefSeq" id="WP_349141013.1">
    <property type="nucleotide sequence ID" value="NZ_JBBMFT010000010.1"/>
</dbReference>
<dbReference type="Proteomes" id="UP001440599">
    <property type="component" value="Unassembled WGS sequence"/>
</dbReference>
<evidence type="ECO:0008006" key="3">
    <source>
        <dbReference type="Google" id="ProtNLM"/>
    </source>
</evidence>
<protein>
    <recommendedName>
        <fullName evidence="3">DUF4268 domain-containing protein</fullName>
    </recommendedName>
</protein>